<evidence type="ECO:0000313" key="10">
    <source>
        <dbReference type="Proteomes" id="UP000826234"/>
    </source>
</evidence>
<keyword evidence="8" id="KW-0472">Membrane</keyword>
<dbReference type="Pfam" id="PF13246">
    <property type="entry name" value="Cation_ATPase"/>
    <property type="match status" value="1"/>
</dbReference>
<keyword evidence="10" id="KW-1185">Reference proteome</keyword>
<keyword evidence="3" id="KW-0547">Nucleotide-binding</keyword>
<dbReference type="InterPro" id="IPR023298">
    <property type="entry name" value="ATPase_P-typ_TM_dom_sf"/>
</dbReference>
<organism evidence="9 10">
    <name type="scientific">Phrynosoma platyrhinos</name>
    <name type="common">Desert horned lizard</name>
    <dbReference type="NCBI Taxonomy" id="52577"/>
    <lineage>
        <taxon>Eukaryota</taxon>
        <taxon>Metazoa</taxon>
        <taxon>Chordata</taxon>
        <taxon>Craniata</taxon>
        <taxon>Vertebrata</taxon>
        <taxon>Euteleostomi</taxon>
        <taxon>Lepidosauria</taxon>
        <taxon>Squamata</taxon>
        <taxon>Bifurcata</taxon>
        <taxon>Unidentata</taxon>
        <taxon>Episquamata</taxon>
        <taxon>Toxicofera</taxon>
        <taxon>Iguania</taxon>
        <taxon>Phrynosomatidae</taxon>
        <taxon>Phrynosomatinae</taxon>
        <taxon>Phrynosoma</taxon>
    </lineage>
</organism>
<dbReference type="Proteomes" id="UP000826234">
    <property type="component" value="Unassembled WGS sequence"/>
</dbReference>
<comment type="caution">
    <text evidence="9">The sequence shown here is derived from an EMBL/GenBank/DDBJ whole genome shotgun (WGS) entry which is preliminary data.</text>
</comment>
<keyword evidence="8" id="KW-1133">Transmembrane helix</keyword>
<keyword evidence="4" id="KW-0067">ATP-binding</keyword>
<reference evidence="9 10" key="1">
    <citation type="journal article" date="2022" name="Gigascience">
        <title>A chromosome-level genome assembly and annotation of the desert horned lizard, Phrynosoma platyrhinos, provides insight into chromosomal rearrangements among reptiles.</title>
        <authorList>
            <person name="Koochekian N."/>
            <person name="Ascanio A."/>
            <person name="Farleigh K."/>
            <person name="Card D.C."/>
            <person name="Schield D.R."/>
            <person name="Castoe T.A."/>
            <person name="Jezkova T."/>
        </authorList>
    </citation>
    <scope>NUCLEOTIDE SEQUENCE [LARGE SCALE GENOMIC DNA]</scope>
    <source>
        <strain evidence="9">NK-2021</strain>
    </source>
</reference>
<keyword evidence="5" id="KW-0460">Magnesium</keyword>
<dbReference type="SUPFAM" id="SSF81665">
    <property type="entry name" value="Calcium ATPase, transmembrane domain M"/>
    <property type="match status" value="1"/>
</dbReference>
<evidence type="ECO:0000256" key="8">
    <source>
        <dbReference type="SAM" id="Phobius"/>
    </source>
</evidence>
<dbReference type="PANTHER" id="PTHR45630:SF4">
    <property type="entry name" value="CATION-TRANSPORTING ATPASE 13A5-RELATED"/>
    <property type="match status" value="1"/>
</dbReference>
<dbReference type="SUPFAM" id="SSF81660">
    <property type="entry name" value="Metal cation-transporting ATPase, ATP-binding domain N"/>
    <property type="match status" value="1"/>
</dbReference>
<evidence type="ECO:0000256" key="3">
    <source>
        <dbReference type="ARBA" id="ARBA00022741"/>
    </source>
</evidence>
<evidence type="ECO:0000256" key="2">
    <source>
        <dbReference type="ARBA" id="ARBA00022723"/>
    </source>
</evidence>
<gene>
    <name evidence="9" type="ORF">JD844_014005</name>
</gene>
<dbReference type="EMBL" id="JAIPUX010000439">
    <property type="protein sequence ID" value="KAH0630709.1"/>
    <property type="molecule type" value="Genomic_DNA"/>
</dbReference>
<dbReference type="InterPro" id="IPR023299">
    <property type="entry name" value="ATPase_P-typ_cyto_dom_N"/>
</dbReference>
<feature type="transmembrane region" description="Helical" evidence="8">
    <location>
        <begin position="143"/>
        <end position="169"/>
    </location>
</feature>
<proteinExistence type="predicted"/>
<keyword evidence="6" id="KW-1278">Translocase</keyword>
<dbReference type="Gene3D" id="3.40.1110.10">
    <property type="entry name" value="Calcium-transporting ATPase, cytoplasmic domain N"/>
    <property type="match status" value="1"/>
</dbReference>
<evidence type="ECO:0000256" key="7">
    <source>
        <dbReference type="SAM" id="MobiDB-lite"/>
    </source>
</evidence>
<feature type="non-terminal residue" evidence="9">
    <location>
        <position position="1"/>
    </location>
</feature>
<dbReference type="InterPro" id="IPR006544">
    <property type="entry name" value="P-type_TPase_V"/>
</dbReference>
<keyword evidence="8" id="KW-0812">Transmembrane</keyword>
<sequence length="368" mass="40196">DPCIIVDGKSDFHFALNGKTYQLLQKYFSTLLPKIVSPFYLFQDFTLVLWLAQGYLEYAIAILLLTGLSIGLTVYDRRQGKVSQWPRPPCPTRTTLCPGGNTVGKITGGTSSSAARRSSRRGGQATVRPERLSCKREPVGDTVAMALLLMTIAIPPAIPAALTTGVVYAQGRLKKKKVFCISPQRINIFGPPCLVKWQPRPLTEPPAGPLGGQSVSQSVSLAMPLLSRRWPAGGPVYFSLAPFFPPPPQAPLEGMAILRQFPFSSSLLRMSVIVQELGKEKDVYHLCMKGAPEVVASFCQPMTALQRLLWANNSSAHVPLTGRSSSPVPPNFQAELRSFTSQGFRVIALAHKEQLPLERGVSLDSLER</sequence>
<dbReference type="PANTHER" id="PTHR45630">
    <property type="entry name" value="CATION-TRANSPORTING ATPASE-RELATED"/>
    <property type="match status" value="1"/>
</dbReference>
<comment type="subcellular location">
    <subcellularLocation>
        <location evidence="1">Membrane</location>
        <topology evidence="1">Multi-pass membrane protein</topology>
    </subcellularLocation>
</comment>
<evidence type="ECO:0000256" key="1">
    <source>
        <dbReference type="ARBA" id="ARBA00004141"/>
    </source>
</evidence>
<feature type="region of interest" description="Disordered" evidence="7">
    <location>
        <begin position="107"/>
        <end position="130"/>
    </location>
</feature>
<keyword evidence="2" id="KW-0479">Metal-binding</keyword>
<name>A0ABQ7TMH9_PHRPL</name>
<evidence type="ECO:0000256" key="5">
    <source>
        <dbReference type="ARBA" id="ARBA00022842"/>
    </source>
</evidence>
<evidence type="ECO:0008006" key="11">
    <source>
        <dbReference type="Google" id="ProtNLM"/>
    </source>
</evidence>
<evidence type="ECO:0000313" key="9">
    <source>
        <dbReference type="EMBL" id="KAH0630709.1"/>
    </source>
</evidence>
<evidence type="ECO:0000256" key="6">
    <source>
        <dbReference type="ARBA" id="ARBA00022967"/>
    </source>
</evidence>
<accession>A0ABQ7TMH9</accession>
<protein>
    <recommendedName>
        <fullName evidence="11">Cation-transporting ATPase 13A2</fullName>
    </recommendedName>
</protein>
<feature type="transmembrane region" description="Helical" evidence="8">
    <location>
        <begin position="58"/>
        <end position="75"/>
    </location>
</feature>
<evidence type="ECO:0000256" key="4">
    <source>
        <dbReference type="ARBA" id="ARBA00022840"/>
    </source>
</evidence>